<evidence type="ECO:0000256" key="2">
    <source>
        <dbReference type="ARBA" id="ARBA00023145"/>
    </source>
</evidence>
<dbReference type="GO" id="GO:0008234">
    <property type="term" value="F:cysteine-type peptidase activity"/>
    <property type="evidence" value="ECO:0007669"/>
    <property type="project" value="InterPro"/>
</dbReference>
<feature type="chain" id="PRO_5030621508" description="Peptidase C1A papain C-terminal domain-containing protein" evidence="4">
    <location>
        <begin position="19"/>
        <end position="409"/>
    </location>
</feature>
<dbReference type="SUPFAM" id="SSF54001">
    <property type="entry name" value="Cysteine proteinases"/>
    <property type="match status" value="1"/>
</dbReference>
<dbReference type="Gene3D" id="3.90.70.10">
    <property type="entry name" value="Cysteine proteinases"/>
    <property type="match status" value="1"/>
</dbReference>
<feature type="domain" description="Peptidase C1A papain C-terminal" evidence="5">
    <location>
        <begin position="116"/>
        <end position="349"/>
    </location>
</feature>
<dbReference type="InterPro" id="IPR000668">
    <property type="entry name" value="Peptidase_C1A_C"/>
</dbReference>
<evidence type="ECO:0008006" key="8">
    <source>
        <dbReference type="Google" id="ProtNLM"/>
    </source>
</evidence>
<dbReference type="EMBL" id="HBHK01016519">
    <property type="protein sequence ID" value="CAD9689692.1"/>
    <property type="molecule type" value="Transcribed_RNA"/>
</dbReference>
<dbReference type="PANTHER" id="PTHR12411">
    <property type="entry name" value="CYSTEINE PROTEASE FAMILY C1-RELATED"/>
    <property type="match status" value="1"/>
</dbReference>
<name>A0A7S2WJ20_9STRA</name>
<proteinExistence type="inferred from homology"/>
<dbReference type="Pfam" id="PF08246">
    <property type="entry name" value="Inhibitor_I29"/>
    <property type="match status" value="1"/>
</dbReference>
<dbReference type="AlphaFoldDB" id="A0A7S2WJ20"/>
<feature type="signal peptide" evidence="4">
    <location>
        <begin position="1"/>
        <end position="18"/>
    </location>
</feature>
<dbReference type="InterPro" id="IPR000169">
    <property type="entry name" value="Pept_cys_AS"/>
</dbReference>
<dbReference type="PRINTS" id="PR00705">
    <property type="entry name" value="PAPAIN"/>
</dbReference>
<evidence type="ECO:0000259" key="6">
    <source>
        <dbReference type="SMART" id="SM00848"/>
    </source>
</evidence>
<sequence>MKFYCVAISSFLFCVSVAEDVLSQSLRDNFTAYLSAFAVSIPEADFDYRLQVYADNLQAIEDHNNDPSHSTIWGITGFAHLTENEFRAAYVSSSEPSLDWNRSSVGQTLSVDPASLPREVNLAVDGKITEVRDQGNCGSCYLFATTTVLESSYAIAMNIPHEESTFSTMQSIACDPDINCEGGYFSTVKNYLYGAPRLCQDWQYPYSAKEANAITNSATHTDCDRDRLEWCDPNPFLNDATLGDNVLFNTPLIMGMLTKANSIVNYGVPVMISMRAESLSPFYVGGIITAETCASDIAKSDASHKKQEWHAVVVVGYGEASDGTKYWVAQNSWSTRWGTNADGTTTSFTNTWLAGRGGFFLFERDASLDESGGVCEMFESYKIMPFAHVYTVEEPTLPPTVPTRKSCPN</sequence>
<comment type="similarity">
    <text evidence="1">Belongs to the peptidase C1 family.</text>
</comment>
<evidence type="ECO:0000259" key="5">
    <source>
        <dbReference type="SMART" id="SM00645"/>
    </source>
</evidence>
<organism evidence="7">
    <name type="scientific">Mucochytrium quahogii</name>
    <dbReference type="NCBI Taxonomy" id="96639"/>
    <lineage>
        <taxon>Eukaryota</taxon>
        <taxon>Sar</taxon>
        <taxon>Stramenopiles</taxon>
        <taxon>Bigyra</taxon>
        <taxon>Labyrinthulomycetes</taxon>
        <taxon>Thraustochytrida</taxon>
        <taxon>Thraustochytriidae</taxon>
        <taxon>Mucochytrium</taxon>
    </lineage>
</organism>
<dbReference type="GO" id="GO:0006508">
    <property type="term" value="P:proteolysis"/>
    <property type="evidence" value="ECO:0007669"/>
    <property type="project" value="InterPro"/>
</dbReference>
<dbReference type="SMART" id="SM00848">
    <property type="entry name" value="Inhibitor_I29"/>
    <property type="match status" value="1"/>
</dbReference>
<dbReference type="InterPro" id="IPR013201">
    <property type="entry name" value="Prot_inhib_I29"/>
</dbReference>
<dbReference type="InterPro" id="IPR013128">
    <property type="entry name" value="Peptidase_C1A"/>
</dbReference>
<keyword evidence="2" id="KW-0865">Zymogen</keyword>
<accession>A0A7S2WJ20</accession>
<dbReference type="InterPro" id="IPR038765">
    <property type="entry name" value="Papain-like_cys_pep_sf"/>
</dbReference>
<gene>
    <name evidence="7" type="ORF">QSP1433_LOCUS10335</name>
</gene>
<protein>
    <recommendedName>
        <fullName evidence="8">Peptidase C1A papain C-terminal domain-containing protein</fullName>
    </recommendedName>
</protein>
<evidence type="ECO:0000313" key="7">
    <source>
        <dbReference type="EMBL" id="CAD9689692.1"/>
    </source>
</evidence>
<reference evidence="7" key="1">
    <citation type="submission" date="2021-01" db="EMBL/GenBank/DDBJ databases">
        <authorList>
            <person name="Corre E."/>
            <person name="Pelletier E."/>
            <person name="Niang G."/>
            <person name="Scheremetjew M."/>
            <person name="Finn R."/>
            <person name="Kale V."/>
            <person name="Holt S."/>
            <person name="Cochrane G."/>
            <person name="Meng A."/>
            <person name="Brown T."/>
            <person name="Cohen L."/>
        </authorList>
    </citation>
    <scope>NUCLEOTIDE SEQUENCE</scope>
    <source>
        <strain evidence="7">NY070348D</strain>
    </source>
</reference>
<keyword evidence="4" id="KW-0732">Signal</keyword>
<evidence type="ECO:0000256" key="4">
    <source>
        <dbReference type="SAM" id="SignalP"/>
    </source>
</evidence>
<feature type="domain" description="Cathepsin propeptide inhibitor" evidence="6">
    <location>
        <begin position="30"/>
        <end position="86"/>
    </location>
</feature>
<evidence type="ECO:0000256" key="1">
    <source>
        <dbReference type="ARBA" id="ARBA00008455"/>
    </source>
</evidence>
<dbReference type="SMART" id="SM00645">
    <property type="entry name" value="Pept_C1"/>
    <property type="match status" value="1"/>
</dbReference>
<evidence type="ECO:0000256" key="3">
    <source>
        <dbReference type="ARBA" id="ARBA00023157"/>
    </source>
</evidence>
<dbReference type="PROSITE" id="PS00139">
    <property type="entry name" value="THIOL_PROTEASE_CYS"/>
    <property type="match status" value="1"/>
</dbReference>
<keyword evidence="3" id="KW-1015">Disulfide bond</keyword>
<dbReference type="Pfam" id="PF00112">
    <property type="entry name" value="Peptidase_C1"/>
    <property type="match status" value="1"/>
</dbReference>